<feature type="domain" description="Thioredoxin" evidence="5">
    <location>
        <begin position="18"/>
        <end position="145"/>
    </location>
</feature>
<dbReference type="Pfam" id="PF00085">
    <property type="entry name" value="Thioredoxin"/>
    <property type="match status" value="1"/>
</dbReference>
<dbReference type="PRINTS" id="PR00421">
    <property type="entry name" value="THIOREDOXIN"/>
</dbReference>
<evidence type="ECO:0000313" key="7">
    <source>
        <dbReference type="Proteomes" id="UP000002383"/>
    </source>
</evidence>
<dbReference type="eggNOG" id="COG3118">
    <property type="taxonomic scope" value="Bacteria"/>
</dbReference>
<dbReference type="RefSeq" id="WP_012639812.1">
    <property type="nucleotide sequence ID" value="NC_011901.1"/>
</dbReference>
<keyword evidence="3" id="KW-1015">Disulfide bond</keyword>
<keyword evidence="1" id="KW-0813">Transport</keyword>
<protein>
    <submittedName>
        <fullName evidence="6">Thioredoxin</fullName>
    </submittedName>
</protein>
<dbReference type="PROSITE" id="PS00194">
    <property type="entry name" value="THIOREDOXIN_1"/>
    <property type="match status" value="1"/>
</dbReference>
<evidence type="ECO:0000313" key="6">
    <source>
        <dbReference type="EMBL" id="ACL74350.1"/>
    </source>
</evidence>
<dbReference type="InterPro" id="IPR013766">
    <property type="entry name" value="Thioredoxin_domain"/>
</dbReference>
<dbReference type="AlphaFoldDB" id="B8GR96"/>
<name>B8GR96_THISH</name>
<dbReference type="STRING" id="396588.Tgr7_3283"/>
<evidence type="ECO:0000259" key="5">
    <source>
        <dbReference type="PROSITE" id="PS51352"/>
    </source>
</evidence>
<dbReference type="PANTHER" id="PTHR45663:SF11">
    <property type="entry name" value="GEO12009P1"/>
    <property type="match status" value="1"/>
</dbReference>
<evidence type="ECO:0000256" key="3">
    <source>
        <dbReference type="ARBA" id="ARBA00023157"/>
    </source>
</evidence>
<proteinExistence type="predicted"/>
<reference evidence="6 7" key="1">
    <citation type="journal article" date="2011" name="Stand. Genomic Sci.">
        <title>Complete genome sequence of 'Thioalkalivibrio sulfidophilus' HL-EbGr7.</title>
        <authorList>
            <person name="Muyzer G."/>
            <person name="Sorokin D.Y."/>
            <person name="Mavromatis K."/>
            <person name="Lapidus A."/>
            <person name="Clum A."/>
            <person name="Ivanova N."/>
            <person name="Pati A."/>
            <person name="d'Haeseleer P."/>
            <person name="Woyke T."/>
            <person name="Kyrpides N.C."/>
        </authorList>
    </citation>
    <scope>NUCLEOTIDE SEQUENCE [LARGE SCALE GENOMIC DNA]</scope>
    <source>
        <strain evidence="6 7">HL-EbGR7</strain>
    </source>
</reference>
<evidence type="ECO:0000256" key="2">
    <source>
        <dbReference type="ARBA" id="ARBA00022982"/>
    </source>
</evidence>
<dbReference type="HOGENOM" id="CLU_090389_10_0_6"/>
<dbReference type="PROSITE" id="PS51352">
    <property type="entry name" value="THIOREDOXIN_2"/>
    <property type="match status" value="1"/>
</dbReference>
<keyword evidence="2" id="KW-0249">Electron transport</keyword>
<dbReference type="GO" id="GO:0015035">
    <property type="term" value="F:protein-disulfide reductase activity"/>
    <property type="evidence" value="ECO:0007669"/>
    <property type="project" value="TreeGrafter"/>
</dbReference>
<dbReference type="Pfam" id="PF21352">
    <property type="entry name" value="Zn_ribbon_Thio2"/>
    <property type="match status" value="1"/>
</dbReference>
<keyword evidence="4" id="KW-0676">Redox-active center</keyword>
<dbReference type="InterPro" id="IPR017937">
    <property type="entry name" value="Thioredoxin_CS"/>
</dbReference>
<dbReference type="KEGG" id="tgr:Tgr7_3283"/>
<keyword evidence="7" id="KW-1185">Reference proteome</keyword>
<gene>
    <name evidence="6" type="ordered locus">Tgr7_3283</name>
</gene>
<dbReference type="GO" id="GO:0045454">
    <property type="term" value="P:cell redox homeostasis"/>
    <property type="evidence" value="ECO:0007669"/>
    <property type="project" value="TreeGrafter"/>
</dbReference>
<dbReference type="Gene3D" id="2.30.30.380">
    <property type="entry name" value="Zn-finger domain of Sec23/24"/>
    <property type="match status" value="1"/>
</dbReference>
<dbReference type="NCBIfam" id="NF008229">
    <property type="entry name" value="PRK10996.1"/>
    <property type="match status" value="1"/>
</dbReference>
<dbReference type="InterPro" id="IPR049299">
    <property type="entry name" value="Thio2_N"/>
</dbReference>
<dbReference type="SUPFAM" id="SSF52833">
    <property type="entry name" value="Thioredoxin-like"/>
    <property type="match status" value="1"/>
</dbReference>
<dbReference type="Gene3D" id="3.40.30.10">
    <property type="entry name" value="Glutaredoxin"/>
    <property type="match status" value="1"/>
</dbReference>
<dbReference type="GO" id="GO:0005829">
    <property type="term" value="C:cytosol"/>
    <property type="evidence" value="ECO:0007669"/>
    <property type="project" value="TreeGrafter"/>
</dbReference>
<dbReference type="InterPro" id="IPR036249">
    <property type="entry name" value="Thioredoxin-like_sf"/>
</dbReference>
<evidence type="ECO:0000256" key="1">
    <source>
        <dbReference type="ARBA" id="ARBA00022448"/>
    </source>
</evidence>
<dbReference type="OrthoDB" id="9790390at2"/>
<dbReference type="PANTHER" id="PTHR45663">
    <property type="entry name" value="GEO12009P1"/>
    <property type="match status" value="1"/>
</dbReference>
<accession>B8GR96</accession>
<sequence>MSEAPHVVCPHCGGVNRLPTDKPAREARCGRCHQALFDGHPAELDAAGLERQISRSHLPVLVDFWAPWCGPCKMMAPAYAQACRELEPAMRVAKLDTQAHPDPAARLGIRGIPTLILFHQGRELGRTSGAMDARSIVAWARGALRGG</sequence>
<dbReference type="CDD" id="cd02947">
    <property type="entry name" value="TRX_family"/>
    <property type="match status" value="1"/>
</dbReference>
<evidence type="ECO:0000256" key="4">
    <source>
        <dbReference type="ARBA" id="ARBA00023284"/>
    </source>
</evidence>
<dbReference type="Proteomes" id="UP000002383">
    <property type="component" value="Chromosome"/>
</dbReference>
<organism evidence="6 7">
    <name type="scientific">Thioalkalivibrio sulfidiphilus (strain HL-EbGR7)</name>
    <dbReference type="NCBI Taxonomy" id="396588"/>
    <lineage>
        <taxon>Bacteria</taxon>
        <taxon>Pseudomonadati</taxon>
        <taxon>Pseudomonadota</taxon>
        <taxon>Gammaproteobacteria</taxon>
        <taxon>Chromatiales</taxon>
        <taxon>Ectothiorhodospiraceae</taxon>
        <taxon>Thioalkalivibrio</taxon>
    </lineage>
</organism>
<dbReference type="EMBL" id="CP001339">
    <property type="protein sequence ID" value="ACL74350.1"/>
    <property type="molecule type" value="Genomic_DNA"/>
</dbReference>